<reference evidence="2" key="1">
    <citation type="submission" date="2019-08" db="EMBL/GenBank/DDBJ databases">
        <authorList>
            <person name="Amaro Estrada I."/>
            <person name="Quiroz Castaneda R.E."/>
            <person name="Martinez Ocampo F."/>
            <person name="Rodriguez Camarillo S.D."/>
        </authorList>
    </citation>
    <scope>NUCLEOTIDE SEQUENCE</scope>
    <source>
        <strain evidence="2">MEX-30-184-02</strain>
    </source>
</reference>
<protein>
    <recommendedName>
        <fullName evidence="1">CagE TrbE VirB component of type IV transporter system central domain-containing protein</fullName>
    </recommendedName>
</protein>
<dbReference type="AlphaFoldDB" id="A0A643CME5"/>
<proteinExistence type="predicted"/>
<evidence type="ECO:0000313" key="2">
    <source>
        <dbReference type="EMBL" id="KAB0451936.1"/>
    </source>
</evidence>
<organism evidence="2">
    <name type="scientific">Anaplasma marginale</name>
    <dbReference type="NCBI Taxonomy" id="770"/>
    <lineage>
        <taxon>Bacteria</taxon>
        <taxon>Pseudomonadati</taxon>
        <taxon>Pseudomonadota</taxon>
        <taxon>Alphaproteobacteria</taxon>
        <taxon>Rickettsiales</taxon>
        <taxon>Anaplasmataceae</taxon>
        <taxon>Anaplasma</taxon>
    </lineage>
</organism>
<sequence length="809" mass="91033">MSFIDSFVRKFRLKKRGDEDQGSEEKSSATVEEVHSSSYAAGGADSYVEFIAPACHYNEETLLNKSGGLVQIIRIEDYADSSGLGSLRDAIRTVISNVRDPSIAFWLYTVREECKFKLDWHETRDFSDSLHSLYEDSIGSRRTYANEVYIAVVTQPLREKLDGMISALTFGRVKKRHKSFLASKVQQLSRVTSAMVAELQCFSARKLGVVRCEDGKWRSELLEFLSYLVTLRRGERFLEFRDSAHTIAAGCGLAVGFNTLKISDQEGARYGAILGVKEYTGESLDAIDMCLQQECEFVITEVIQFVPSVQVKDAYRRQTELLEISGDAELAKIARLEEVMSTDESSIGDCCKRKVSCMVISNSVPSLKKDIKKMVAAFSELGAIVVRVDLALEDDFWANMPGSFRYVLGMRFAMVKAACTFAMTHHFPSGALKGGRWHEAITLFFSNQNLPYFFSFHAGDKGHTLCLGPQDSHMTLIMNFIISESRRLRVKSVVFDYSGKSIIFATAINGQYNRIDDRQGKVTQFFNPFNVHDTPINREIAVGVVERMAGTLEPPSEAIKLAAREVVDKIFSIPMESRTPDKVRECIEMLGESARAWWGAQGAFSRLISDTTEIELDGEFVAINVGMLAGKQECMGAILYFLLRSLENRFNGEPTILVMYEAWVMDVVFPDESEFDAWMERLTARNVVVVFAAENIRAISTSKLIRYASKHIETRIFMPNVIIGSQQQVRVFGLSKEEVDVMLQIPHHEGHFFIKQGSSSVVLALKLRDKETRVLSANRTTIKLMYEAIAEKGKDWLPAFHAKCDKLAQ</sequence>
<dbReference type="RefSeq" id="WP_023386942.1">
    <property type="nucleotide sequence ID" value="NZ_CP023730.1"/>
</dbReference>
<dbReference type="Gene3D" id="3.40.50.300">
    <property type="entry name" value="P-loop containing nucleotide triphosphate hydrolases"/>
    <property type="match status" value="1"/>
</dbReference>
<comment type="caution">
    <text evidence="2">The sequence shown here is derived from an EMBL/GenBank/DDBJ whole genome shotgun (WGS) entry which is preliminary data.</text>
</comment>
<dbReference type="EMBL" id="VTCY01000007">
    <property type="protein sequence ID" value="KAB0451936.1"/>
    <property type="molecule type" value="Genomic_DNA"/>
</dbReference>
<gene>
    <name evidence="2" type="ORF">FY207_02895</name>
</gene>
<dbReference type="GO" id="GO:0005524">
    <property type="term" value="F:ATP binding"/>
    <property type="evidence" value="ECO:0007669"/>
    <property type="project" value="InterPro"/>
</dbReference>
<dbReference type="InterPro" id="IPR018145">
    <property type="entry name" value="CagE_TrbE_VirB_cntrl_dom"/>
</dbReference>
<dbReference type="Pfam" id="PF03135">
    <property type="entry name" value="CagE_TrbE_VirB"/>
    <property type="match status" value="1"/>
</dbReference>
<accession>A0A643CME5</accession>
<dbReference type="InterPro" id="IPR027417">
    <property type="entry name" value="P-loop_NTPase"/>
</dbReference>
<name>A0A643CME5_ANAMA</name>
<feature type="domain" description="CagE TrbE VirB component of type IV transporter system central" evidence="1">
    <location>
        <begin position="218"/>
        <end position="406"/>
    </location>
</feature>
<evidence type="ECO:0000259" key="1">
    <source>
        <dbReference type="Pfam" id="PF03135"/>
    </source>
</evidence>